<organism evidence="1 2">
    <name type="scientific">Actinoplanes derwentensis</name>
    <dbReference type="NCBI Taxonomy" id="113562"/>
    <lineage>
        <taxon>Bacteria</taxon>
        <taxon>Bacillati</taxon>
        <taxon>Actinomycetota</taxon>
        <taxon>Actinomycetes</taxon>
        <taxon>Micromonosporales</taxon>
        <taxon>Micromonosporaceae</taxon>
        <taxon>Actinoplanes</taxon>
    </lineage>
</organism>
<dbReference type="RefSeq" id="WP_092547033.1">
    <property type="nucleotide sequence ID" value="NZ_BOMJ01000014.1"/>
</dbReference>
<proteinExistence type="predicted"/>
<gene>
    <name evidence="1" type="ORF">SAMN04489716_5223</name>
</gene>
<protein>
    <submittedName>
        <fullName evidence="1">FXSXX-COOH protein</fullName>
    </submittedName>
</protein>
<evidence type="ECO:0000313" key="1">
    <source>
        <dbReference type="EMBL" id="SDT65229.1"/>
    </source>
</evidence>
<dbReference type="EMBL" id="LT629758">
    <property type="protein sequence ID" value="SDT65229.1"/>
    <property type="molecule type" value="Genomic_DNA"/>
</dbReference>
<accession>A0A1H2C4Q2</accession>
<reference evidence="1 2" key="1">
    <citation type="submission" date="2016-10" db="EMBL/GenBank/DDBJ databases">
        <authorList>
            <person name="de Groot N.N."/>
        </authorList>
    </citation>
    <scope>NUCLEOTIDE SEQUENCE [LARGE SCALE GENOMIC DNA]</scope>
    <source>
        <strain evidence="1 2">DSM 43941</strain>
    </source>
</reference>
<keyword evidence="2" id="KW-1185">Reference proteome</keyword>
<dbReference type="STRING" id="113562.SAMN04489716_5223"/>
<dbReference type="OrthoDB" id="3297893at2"/>
<dbReference type="NCBIfam" id="TIGR04268">
    <property type="entry name" value="FxSxx-COOH"/>
    <property type="match status" value="1"/>
</dbReference>
<dbReference type="AlphaFoldDB" id="A0A1H2C4Q2"/>
<dbReference type="Proteomes" id="UP000198688">
    <property type="component" value="Chromosome I"/>
</dbReference>
<dbReference type="InterPro" id="IPR026334">
    <property type="entry name" value="FxSxx-COOH"/>
</dbReference>
<evidence type="ECO:0000313" key="2">
    <source>
        <dbReference type="Proteomes" id="UP000198688"/>
    </source>
</evidence>
<sequence>MNTEAATMDDLVEPLAVIKQTPLREIRAEHADRVVRRIVDKESLLRRLDVAAFQSAH</sequence>
<name>A0A1H2C4Q2_9ACTN</name>